<comment type="caution">
    <text evidence="4">The sequence shown here is derived from an EMBL/GenBank/DDBJ whole genome shotgun (WGS) entry which is preliminary data.</text>
</comment>
<dbReference type="EMBL" id="JARKIF010000007">
    <property type="protein sequence ID" value="KAJ7634667.1"/>
    <property type="molecule type" value="Genomic_DNA"/>
</dbReference>
<accession>A0AAD7BZ20</accession>
<evidence type="ECO:0000256" key="1">
    <source>
        <dbReference type="SAM" id="MobiDB-lite"/>
    </source>
</evidence>
<dbReference type="AlphaFoldDB" id="A0AAD7BZ20"/>
<evidence type="ECO:0000256" key="3">
    <source>
        <dbReference type="SAM" id="SignalP"/>
    </source>
</evidence>
<keyword evidence="2" id="KW-0812">Transmembrane</keyword>
<dbReference type="SUPFAM" id="SSF49785">
    <property type="entry name" value="Galactose-binding domain-like"/>
    <property type="match status" value="1"/>
</dbReference>
<gene>
    <name evidence="4" type="ORF">FB45DRAFT_1056664</name>
</gene>
<feature type="region of interest" description="Disordered" evidence="1">
    <location>
        <begin position="389"/>
        <end position="414"/>
    </location>
</feature>
<evidence type="ECO:0000313" key="5">
    <source>
        <dbReference type="Proteomes" id="UP001221142"/>
    </source>
</evidence>
<organism evidence="4 5">
    <name type="scientific">Roridomyces roridus</name>
    <dbReference type="NCBI Taxonomy" id="1738132"/>
    <lineage>
        <taxon>Eukaryota</taxon>
        <taxon>Fungi</taxon>
        <taxon>Dikarya</taxon>
        <taxon>Basidiomycota</taxon>
        <taxon>Agaricomycotina</taxon>
        <taxon>Agaricomycetes</taxon>
        <taxon>Agaricomycetidae</taxon>
        <taxon>Agaricales</taxon>
        <taxon>Marasmiineae</taxon>
        <taxon>Mycenaceae</taxon>
        <taxon>Roridomyces</taxon>
    </lineage>
</organism>
<feature type="chain" id="PRO_5042247455" evidence="3">
    <location>
        <begin position="28"/>
        <end position="556"/>
    </location>
</feature>
<dbReference type="Gene3D" id="2.60.120.260">
    <property type="entry name" value="Galactose-binding domain-like"/>
    <property type="match status" value="2"/>
</dbReference>
<keyword evidence="2" id="KW-0472">Membrane</keyword>
<keyword evidence="3" id="KW-0732">Signal</keyword>
<proteinExistence type="predicted"/>
<keyword evidence="2" id="KW-1133">Transmembrane helix</keyword>
<feature type="compositionally biased region" description="Low complexity" evidence="1">
    <location>
        <begin position="483"/>
        <end position="506"/>
    </location>
</feature>
<dbReference type="InterPro" id="IPR008979">
    <property type="entry name" value="Galactose-bd-like_sf"/>
</dbReference>
<dbReference type="Proteomes" id="UP001221142">
    <property type="component" value="Unassembled WGS sequence"/>
</dbReference>
<reference evidence="4" key="1">
    <citation type="submission" date="2023-03" db="EMBL/GenBank/DDBJ databases">
        <title>Massive genome expansion in bonnet fungi (Mycena s.s.) driven by repeated elements and novel gene families across ecological guilds.</title>
        <authorList>
            <consortium name="Lawrence Berkeley National Laboratory"/>
            <person name="Harder C.B."/>
            <person name="Miyauchi S."/>
            <person name="Viragh M."/>
            <person name="Kuo A."/>
            <person name="Thoen E."/>
            <person name="Andreopoulos B."/>
            <person name="Lu D."/>
            <person name="Skrede I."/>
            <person name="Drula E."/>
            <person name="Henrissat B."/>
            <person name="Morin E."/>
            <person name="Kohler A."/>
            <person name="Barry K."/>
            <person name="LaButti K."/>
            <person name="Morin E."/>
            <person name="Salamov A."/>
            <person name="Lipzen A."/>
            <person name="Mereny Z."/>
            <person name="Hegedus B."/>
            <person name="Baldrian P."/>
            <person name="Stursova M."/>
            <person name="Weitz H."/>
            <person name="Taylor A."/>
            <person name="Grigoriev I.V."/>
            <person name="Nagy L.G."/>
            <person name="Martin F."/>
            <person name="Kauserud H."/>
        </authorList>
    </citation>
    <scope>NUCLEOTIDE SEQUENCE</scope>
    <source>
        <strain evidence="4">9284</strain>
    </source>
</reference>
<feature type="region of interest" description="Disordered" evidence="1">
    <location>
        <begin position="483"/>
        <end position="523"/>
    </location>
</feature>
<name>A0AAD7BZ20_9AGAR</name>
<evidence type="ECO:0000256" key="2">
    <source>
        <dbReference type="SAM" id="Phobius"/>
    </source>
</evidence>
<sequence length="556" mass="57913">MLRLGTAPFLLSILALFFLFSGLHVQAHPTPPQISRRNPSTDGPAMLTASWIWAADTNGAAITTPGNVAFLRRFTAPTGKLASTAVISMTAVDNFYLWVNGQPIGASSPQPDQWKTAQVFTAALNATTENDFSVLVANSGDSAEPEAGLLAAITIFYSDGTNTTLVSDNEWLASSTIPSNFPYPSTFPAAAVIAPYGSGPWGQNVIVPLPGPSTLNLSASTWIWSVAAGLVGFRRTISTPTGKSAQSATILLTVDNSFLLYLNGQYVGAPPNIGALQIWQTAQRFNVTLNPTVNIFTVQARNDVQAGTTTQTSAGFIAAIQVFYADGSSDIIRTDSSWLNSPGDFTDVGTFLNTADTLLSNSTELGLYGLAPWNGVNVADALDNANVPQAPFGGTTTPASSSPSSTSSTSSSHPRDVPIAAILGSVLGAVVLVALVVIAILWRRRHRNSLGALNERTAARSFDALLSTSEHAAATPVAFNSAAPPSSSLAAASHSASASGSAGPSSDTLPQPRPITAAHRRKADEAMVQRMNGGAGVADVAYAEELAPPPRYSVRN</sequence>
<protein>
    <submittedName>
        <fullName evidence="4">Uncharacterized protein</fullName>
    </submittedName>
</protein>
<feature type="compositionally biased region" description="Low complexity" evidence="1">
    <location>
        <begin position="395"/>
        <end position="412"/>
    </location>
</feature>
<feature type="transmembrane region" description="Helical" evidence="2">
    <location>
        <begin position="419"/>
        <end position="442"/>
    </location>
</feature>
<keyword evidence="5" id="KW-1185">Reference proteome</keyword>
<evidence type="ECO:0000313" key="4">
    <source>
        <dbReference type="EMBL" id="KAJ7634667.1"/>
    </source>
</evidence>
<feature type="signal peptide" evidence="3">
    <location>
        <begin position="1"/>
        <end position="27"/>
    </location>
</feature>